<keyword evidence="2" id="KW-1185">Reference proteome</keyword>
<dbReference type="AlphaFoldDB" id="A0AA39U9X4"/>
<evidence type="ECO:0000313" key="1">
    <source>
        <dbReference type="EMBL" id="KAK0474689.1"/>
    </source>
</evidence>
<sequence length="472" mass="53299">MGQNQVAMDALADNNVHHPVVWKTLLDRYVDKETFFRSLWDIFTIEMCLNLVTSIYLPEDRPHESCGCTLADILVTCHKQKILTGLLAFFSTFESDNDAIDVERRLLLAILHALAPDSAQLAVHSGQHYPFGHDYTISKYRLLRAALRAIDKNIHYHPDDLPSAKWRTDVFQAILSYMKSDVFTGCSLSHSEASVWTCRSHALMCMASLMRGGPEYSTVELNAEWVTKPLILNILPVIHDDRVADTPSLSAIPDIPDPPQCFELTIGAAGSILGQAFSREIPGVYEAFREEKGLGDIAVKISPHPELIELLLGYFTGLSKTKARNVSAIQSDDFLDWHIQDLHQVHVIGFVCACITYSDTLRHRILSSLVSIDPNHSEWDVIVKTLSNSDEFSFGKYILHRKTFPDDHDHLKKIMKVTVCILAQCLEGERDRKNGVNRLSKIFNYHTGLAETRRESRLRKGKKRVQDPEGGH</sequence>
<evidence type="ECO:0000313" key="2">
    <source>
        <dbReference type="Proteomes" id="UP001175228"/>
    </source>
</evidence>
<dbReference type="Proteomes" id="UP001175228">
    <property type="component" value="Unassembled WGS sequence"/>
</dbReference>
<reference evidence="1" key="1">
    <citation type="submission" date="2023-06" db="EMBL/GenBank/DDBJ databases">
        <authorList>
            <consortium name="Lawrence Berkeley National Laboratory"/>
            <person name="Ahrendt S."/>
            <person name="Sahu N."/>
            <person name="Indic B."/>
            <person name="Wong-Bajracharya J."/>
            <person name="Merenyi Z."/>
            <person name="Ke H.-M."/>
            <person name="Monk M."/>
            <person name="Kocsube S."/>
            <person name="Drula E."/>
            <person name="Lipzen A."/>
            <person name="Balint B."/>
            <person name="Henrissat B."/>
            <person name="Andreopoulos B."/>
            <person name="Martin F.M."/>
            <person name="Harder C.B."/>
            <person name="Rigling D."/>
            <person name="Ford K.L."/>
            <person name="Foster G.D."/>
            <person name="Pangilinan J."/>
            <person name="Papanicolaou A."/>
            <person name="Barry K."/>
            <person name="LaButti K."/>
            <person name="Viragh M."/>
            <person name="Koriabine M."/>
            <person name="Yan M."/>
            <person name="Riley R."/>
            <person name="Champramary S."/>
            <person name="Plett K.L."/>
            <person name="Tsai I.J."/>
            <person name="Slot J."/>
            <person name="Sipos G."/>
            <person name="Plett J."/>
            <person name="Nagy L.G."/>
            <person name="Grigoriev I.V."/>
        </authorList>
    </citation>
    <scope>NUCLEOTIDE SEQUENCE</scope>
    <source>
        <strain evidence="1">HWK02</strain>
    </source>
</reference>
<organism evidence="1 2">
    <name type="scientific">Armillaria luteobubalina</name>
    <dbReference type="NCBI Taxonomy" id="153913"/>
    <lineage>
        <taxon>Eukaryota</taxon>
        <taxon>Fungi</taxon>
        <taxon>Dikarya</taxon>
        <taxon>Basidiomycota</taxon>
        <taxon>Agaricomycotina</taxon>
        <taxon>Agaricomycetes</taxon>
        <taxon>Agaricomycetidae</taxon>
        <taxon>Agaricales</taxon>
        <taxon>Marasmiineae</taxon>
        <taxon>Physalacriaceae</taxon>
        <taxon>Armillaria</taxon>
    </lineage>
</organism>
<dbReference type="EMBL" id="JAUEPU010000163">
    <property type="protein sequence ID" value="KAK0474689.1"/>
    <property type="molecule type" value="Genomic_DNA"/>
</dbReference>
<name>A0AA39U9X4_9AGAR</name>
<protein>
    <submittedName>
        <fullName evidence="1">Uncharacterized protein</fullName>
    </submittedName>
</protein>
<accession>A0AA39U9X4</accession>
<proteinExistence type="predicted"/>
<comment type="caution">
    <text evidence="1">The sequence shown here is derived from an EMBL/GenBank/DDBJ whole genome shotgun (WGS) entry which is preliminary data.</text>
</comment>
<gene>
    <name evidence="1" type="ORF">EDD18DRAFT_1219712</name>
</gene>